<dbReference type="Pfam" id="PF00293">
    <property type="entry name" value="NUDIX"/>
    <property type="match status" value="1"/>
</dbReference>
<dbReference type="EMBL" id="RARA01000024">
    <property type="protein sequence ID" value="ROT47424.1"/>
    <property type="molecule type" value="Genomic_DNA"/>
</dbReference>
<gene>
    <name evidence="3" type="ORF">EDM02_03265</name>
    <name evidence="2" type="ORF">EDM02_04410</name>
</gene>
<dbReference type="Proteomes" id="UP000270927">
    <property type="component" value="Unassembled WGS sequence"/>
</dbReference>
<dbReference type="OrthoDB" id="9810648at2"/>
<evidence type="ECO:0000313" key="4">
    <source>
        <dbReference type="Proteomes" id="UP000270927"/>
    </source>
</evidence>
<evidence type="ECO:0000313" key="2">
    <source>
        <dbReference type="EMBL" id="ROT47101.1"/>
    </source>
</evidence>
<protein>
    <submittedName>
        <fullName evidence="2">NUDIX domain-containing protein</fullName>
    </submittedName>
</protein>
<dbReference type="InterPro" id="IPR015797">
    <property type="entry name" value="NUDIX_hydrolase-like_dom_sf"/>
</dbReference>
<name>A0A3N2QBG0_9BACT</name>
<sequence>MDKIHFIARAYIRDEDYILIADTGTHLFLPGGHVKYKESMHSALLRELREEMMVTDLKIGNFIGVVENIWGNSGNPFHEFCAVFQVASNNFLKSREIKSKEAHLKFYWTKFNQLEKLGFLPKGIYSLLKQYEKISQPSFLSLI</sequence>
<evidence type="ECO:0000259" key="1">
    <source>
        <dbReference type="Pfam" id="PF00293"/>
    </source>
</evidence>
<keyword evidence="4" id="KW-1185">Reference proteome</keyword>
<accession>A0A3N2QBG0</accession>
<dbReference type="EMBL" id="RARA01000026">
    <property type="protein sequence ID" value="ROT47101.1"/>
    <property type="molecule type" value="Genomic_DNA"/>
</dbReference>
<evidence type="ECO:0000313" key="3">
    <source>
        <dbReference type="EMBL" id="ROT47424.1"/>
    </source>
</evidence>
<dbReference type="Gene3D" id="3.90.79.10">
    <property type="entry name" value="Nucleoside Triphosphate Pyrophosphohydrolase"/>
    <property type="match status" value="1"/>
</dbReference>
<reference evidence="2 4" key="1">
    <citation type="submission" date="2018-09" db="EMBL/GenBank/DDBJ databases">
        <title>Comparative Genomics of Wolbachia-Cardinium Dual Endosymbiosis in a Plant-Parasitic Nematode.</title>
        <authorList>
            <person name="Brown A.M.V."/>
            <person name="Wasala S.K."/>
            <person name="Howe D.K."/>
            <person name="Peetz A.B."/>
            <person name="Zasada I.A."/>
            <person name="Denver D.R."/>
        </authorList>
    </citation>
    <scope>NUCLEOTIDE SEQUENCE [LARGE SCALE GENOMIC DNA]</scope>
    <source>
        <strain evidence="2 4">Pp_1</strain>
    </source>
</reference>
<dbReference type="RefSeq" id="WP_123663029.1">
    <property type="nucleotide sequence ID" value="NZ_RARA01000024.1"/>
</dbReference>
<organism evidence="2 4">
    <name type="scientific">Candidatus Cardinium hertigii</name>
    <dbReference type="NCBI Taxonomy" id="247481"/>
    <lineage>
        <taxon>Bacteria</taxon>
        <taxon>Pseudomonadati</taxon>
        <taxon>Bacteroidota</taxon>
        <taxon>Cytophagia</taxon>
        <taxon>Cytophagales</taxon>
        <taxon>Amoebophilaceae</taxon>
        <taxon>Candidatus Cardinium</taxon>
    </lineage>
</organism>
<dbReference type="AlphaFoldDB" id="A0A3N2QBG0"/>
<dbReference type="InterPro" id="IPR000086">
    <property type="entry name" value="NUDIX_hydrolase_dom"/>
</dbReference>
<dbReference type="SUPFAM" id="SSF55811">
    <property type="entry name" value="Nudix"/>
    <property type="match status" value="1"/>
</dbReference>
<proteinExistence type="predicted"/>
<comment type="caution">
    <text evidence="2">The sequence shown here is derived from an EMBL/GenBank/DDBJ whole genome shotgun (WGS) entry which is preliminary data.</text>
</comment>
<feature type="domain" description="Nudix hydrolase" evidence="1">
    <location>
        <begin position="8"/>
        <end position="119"/>
    </location>
</feature>